<proteinExistence type="predicted"/>
<feature type="compositionally biased region" description="Polar residues" evidence="6">
    <location>
        <begin position="295"/>
        <end position="314"/>
    </location>
</feature>
<feature type="compositionally biased region" description="Polar residues" evidence="6">
    <location>
        <begin position="322"/>
        <end position="347"/>
    </location>
</feature>
<evidence type="ECO:0000256" key="5">
    <source>
        <dbReference type="ARBA" id="ARBA00023242"/>
    </source>
</evidence>
<feature type="region of interest" description="Disordered" evidence="6">
    <location>
        <begin position="138"/>
        <end position="202"/>
    </location>
</feature>
<keyword evidence="9" id="KW-1185">Reference proteome</keyword>
<dbReference type="PROSITE" id="PS50066">
    <property type="entry name" value="MADS_BOX_2"/>
    <property type="match status" value="1"/>
</dbReference>
<dbReference type="GO" id="GO:0005634">
    <property type="term" value="C:nucleus"/>
    <property type="evidence" value="ECO:0007669"/>
    <property type="project" value="UniProtKB-SubCell"/>
</dbReference>
<evidence type="ECO:0000256" key="6">
    <source>
        <dbReference type="SAM" id="MobiDB-lite"/>
    </source>
</evidence>
<dbReference type="InterPro" id="IPR036879">
    <property type="entry name" value="TF_MADSbox_sf"/>
</dbReference>
<feature type="compositionally biased region" description="Polar residues" evidence="6">
    <location>
        <begin position="552"/>
        <end position="562"/>
    </location>
</feature>
<dbReference type="PANTHER" id="PTHR11945">
    <property type="entry name" value="MADS BOX PROTEIN"/>
    <property type="match status" value="1"/>
</dbReference>
<sequence length="562" mass="61743">MSAVCSCLGFGTRSRNYLPPVKDPNFKDKAPILSSTAISLLYSHHLSLHRLFIPFDSKMGRRKIEIQPITHERNRSVTFLKRKNGLFKKAYELGVLCSVDVAVIIFEERAGHHLKLYQYCSGDIHDIIQRHVRYDGEKDTRTPHDFANNANAKLNHDADVDDDEGDDDDDPDSAPTRGSKRRHDPKLKAEYNNNAKLLIPSSGDMGLNVDMADYHRPMTIPPPPMPLHHSSQLPSAGGGSALPISTERHSSSGRLLPPNGQISSQKKPRLAPNVHGGNGSKLSGDESMYNGYLPSPTSAHSTAYRSNGPSSHQLPYNGYMGVSNSPPQSFLPSNFDFPSSSSRGSNLPRNNSYSSQRSSYSQPQDPQLQGMYHQLMRHNHPHGQHSHSSGLHSQQPPDSLLSTFLDNDEHRQPQSTGPQYAPLDWPSHGPSQPPLPPPSQPPQQESGPPGDPSWLDFLSQNASQSGAQQLHMTLPPANGRDGLSWERDRDGEHYSAERGSDLHPDKSSNGGTLMSPRSSRKRPRAESSAADEKRSSPSARVASGQDKMHDPGSSSGIDKQDK</sequence>
<dbReference type="SMART" id="SM00432">
    <property type="entry name" value="MADS"/>
    <property type="match status" value="1"/>
</dbReference>
<dbReference type="GO" id="GO:0045944">
    <property type="term" value="P:positive regulation of transcription by RNA polymerase II"/>
    <property type="evidence" value="ECO:0007669"/>
    <property type="project" value="TreeGrafter"/>
</dbReference>
<feature type="compositionally biased region" description="Polar residues" evidence="6">
    <location>
        <begin position="458"/>
        <end position="471"/>
    </location>
</feature>
<accession>A0A9P6ZPF8</accession>
<dbReference type="InterPro" id="IPR002100">
    <property type="entry name" value="TF_MADSbox"/>
</dbReference>
<dbReference type="GO" id="GO:0046983">
    <property type="term" value="F:protein dimerization activity"/>
    <property type="evidence" value="ECO:0007669"/>
    <property type="project" value="InterPro"/>
</dbReference>
<dbReference type="GO" id="GO:0000981">
    <property type="term" value="F:DNA-binding transcription factor activity, RNA polymerase II-specific"/>
    <property type="evidence" value="ECO:0007669"/>
    <property type="project" value="TreeGrafter"/>
</dbReference>
<feature type="compositionally biased region" description="Low complexity" evidence="6">
    <location>
        <begin position="386"/>
        <end position="397"/>
    </location>
</feature>
<gene>
    <name evidence="8" type="ORF">EV702DRAFT_1124930</name>
</gene>
<dbReference type="AlphaFoldDB" id="A0A9P6ZPF8"/>
<evidence type="ECO:0000256" key="1">
    <source>
        <dbReference type="ARBA" id="ARBA00004123"/>
    </source>
</evidence>
<feature type="compositionally biased region" description="Acidic residues" evidence="6">
    <location>
        <begin position="159"/>
        <end position="172"/>
    </location>
</feature>
<dbReference type="EMBL" id="JABBWD010000042">
    <property type="protein sequence ID" value="KAG1774354.1"/>
    <property type="molecule type" value="Genomic_DNA"/>
</dbReference>
<evidence type="ECO:0000313" key="8">
    <source>
        <dbReference type="EMBL" id="KAG1774354.1"/>
    </source>
</evidence>
<keyword evidence="5" id="KW-0539">Nucleus</keyword>
<feature type="region of interest" description="Disordered" evidence="6">
    <location>
        <begin position="219"/>
        <end position="366"/>
    </location>
</feature>
<protein>
    <recommendedName>
        <fullName evidence="7">MADS-box domain-containing protein</fullName>
    </recommendedName>
</protein>
<reference evidence="8" key="1">
    <citation type="journal article" date="2020" name="New Phytol.">
        <title>Comparative genomics reveals dynamic genome evolution in host specialist ectomycorrhizal fungi.</title>
        <authorList>
            <person name="Lofgren L.A."/>
            <person name="Nguyen N.H."/>
            <person name="Vilgalys R."/>
            <person name="Ruytinx J."/>
            <person name="Liao H.L."/>
            <person name="Branco S."/>
            <person name="Kuo A."/>
            <person name="LaButti K."/>
            <person name="Lipzen A."/>
            <person name="Andreopoulos W."/>
            <person name="Pangilinan J."/>
            <person name="Riley R."/>
            <person name="Hundley H."/>
            <person name="Na H."/>
            <person name="Barry K."/>
            <person name="Grigoriev I.V."/>
            <person name="Stajich J.E."/>
            <person name="Kennedy P.G."/>
        </authorList>
    </citation>
    <scope>NUCLEOTIDE SEQUENCE</scope>
    <source>
        <strain evidence="8">DOB743</strain>
    </source>
</reference>
<dbReference type="OrthoDB" id="1898716at2759"/>
<evidence type="ECO:0000313" key="9">
    <source>
        <dbReference type="Proteomes" id="UP000714275"/>
    </source>
</evidence>
<dbReference type="Pfam" id="PF00319">
    <property type="entry name" value="SRF-TF"/>
    <property type="match status" value="1"/>
</dbReference>
<dbReference type="PANTHER" id="PTHR11945:SF534">
    <property type="entry name" value="MYOCYTE-SPECIFIC ENHANCER FACTOR 2"/>
    <property type="match status" value="1"/>
</dbReference>
<feature type="compositionally biased region" description="Pro residues" evidence="6">
    <location>
        <begin position="431"/>
        <end position="441"/>
    </location>
</feature>
<name>A0A9P6ZPF8_9AGAM</name>
<comment type="caution">
    <text evidence="8">The sequence shown here is derived from an EMBL/GenBank/DDBJ whole genome shotgun (WGS) entry which is preliminary data.</text>
</comment>
<dbReference type="PRINTS" id="PR00404">
    <property type="entry name" value="MADSDOMAIN"/>
</dbReference>
<evidence type="ECO:0000256" key="3">
    <source>
        <dbReference type="ARBA" id="ARBA00023125"/>
    </source>
</evidence>
<keyword evidence="3" id="KW-0238">DNA-binding</keyword>
<feature type="compositionally biased region" description="Polar residues" evidence="6">
    <location>
        <begin position="507"/>
        <end position="517"/>
    </location>
</feature>
<feature type="compositionally biased region" description="Low complexity" evidence="6">
    <location>
        <begin position="348"/>
        <end position="363"/>
    </location>
</feature>
<dbReference type="Gene3D" id="3.40.1810.10">
    <property type="entry name" value="Transcription factor, MADS-box"/>
    <property type="match status" value="1"/>
</dbReference>
<keyword evidence="2" id="KW-0805">Transcription regulation</keyword>
<evidence type="ECO:0000256" key="2">
    <source>
        <dbReference type="ARBA" id="ARBA00023015"/>
    </source>
</evidence>
<feature type="region of interest" description="Disordered" evidence="6">
    <location>
        <begin position="378"/>
        <end position="562"/>
    </location>
</feature>
<evidence type="ECO:0000256" key="4">
    <source>
        <dbReference type="ARBA" id="ARBA00023163"/>
    </source>
</evidence>
<evidence type="ECO:0000259" key="7">
    <source>
        <dbReference type="PROSITE" id="PS50066"/>
    </source>
</evidence>
<comment type="subcellular location">
    <subcellularLocation>
        <location evidence="1">Nucleus</location>
    </subcellularLocation>
</comment>
<feature type="compositionally biased region" description="Basic and acidic residues" evidence="6">
    <location>
        <begin position="483"/>
        <end position="506"/>
    </location>
</feature>
<feature type="domain" description="MADS-box" evidence="7">
    <location>
        <begin position="59"/>
        <end position="109"/>
    </location>
</feature>
<dbReference type="GO" id="GO:0000978">
    <property type="term" value="F:RNA polymerase II cis-regulatory region sequence-specific DNA binding"/>
    <property type="evidence" value="ECO:0007669"/>
    <property type="project" value="TreeGrafter"/>
</dbReference>
<dbReference type="Proteomes" id="UP000714275">
    <property type="component" value="Unassembled WGS sequence"/>
</dbReference>
<keyword evidence="4" id="KW-0804">Transcription</keyword>
<dbReference type="SUPFAM" id="SSF55455">
    <property type="entry name" value="SRF-like"/>
    <property type="match status" value="1"/>
</dbReference>
<organism evidence="8 9">
    <name type="scientific">Suillus placidus</name>
    <dbReference type="NCBI Taxonomy" id="48579"/>
    <lineage>
        <taxon>Eukaryota</taxon>
        <taxon>Fungi</taxon>
        <taxon>Dikarya</taxon>
        <taxon>Basidiomycota</taxon>
        <taxon>Agaricomycotina</taxon>
        <taxon>Agaricomycetes</taxon>
        <taxon>Agaricomycetidae</taxon>
        <taxon>Boletales</taxon>
        <taxon>Suillineae</taxon>
        <taxon>Suillaceae</taxon>
        <taxon>Suillus</taxon>
    </lineage>
</organism>